<sequence>MPGIVFFGTESHDEVVDFYVDTIGATVWLEQPDCTILQYDNQLLGFCERETADTEGTITFVVDTKEAVDTLYRRLTHVADGEPTENERYRIYQCFGTDPEGRTIEIQTFLHETEPV</sequence>
<reference evidence="1" key="1">
    <citation type="submission" date="2020-11" db="EMBL/GenBank/DDBJ databases">
        <title>Carbohydrate-dependent, anaerobic sulfur respiration: A novel catabolism in halophilic archaea.</title>
        <authorList>
            <person name="Sorokin D.Y."/>
            <person name="Messina E."/>
            <person name="Smedile F."/>
            <person name="La Cono V."/>
            <person name="Hallsworth J.E."/>
            <person name="Yakimov M.M."/>
        </authorList>
    </citation>
    <scope>NUCLEOTIDE SEQUENCE</scope>
    <source>
        <strain evidence="1">AArc-S</strain>
    </source>
</reference>
<name>A0A897MTT6_9EURY</name>
<organism evidence="1 2">
    <name type="scientific">Natranaeroarchaeum sulfidigenes</name>
    <dbReference type="NCBI Taxonomy" id="2784880"/>
    <lineage>
        <taxon>Archaea</taxon>
        <taxon>Methanobacteriati</taxon>
        <taxon>Methanobacteriota</taxon>
        <taxon>Stenosarchaea group</taxon>
        <taxon>Halobacteria</taxon>
        <taxon>Halobacteriales</taxon>
        <taxon>Natronoarchaeaceae</taxon>
        <taxon>Natranaeroarchaeum</taxon>
    </lineage>
</organism>
<gene>
    <name evidence="1" type="ORF">AArcS_2691</name>
</gene>
<evidence type="ECO:0000313" key="1">
    <source>
        <dbReference type="EMBL" id="QSG03887.1"/>
    </source>
</evidence>
<dbReference type="RefSeq" id="WP_238477926.1">
    <property type="nucleotide sequence ID" value="NZ_CP064786.1"/>
</dbReference>
<dbReference type="EMBL" id="CP064786">
    <property type="protein sequence ID" value="QSG03887.1"/>
    <property type="molecule type" value="Genomic_DNA"/>
</dbReference>
<dbReference type="AlphaFoldDB" id="A0A897MTT6"/>
<protein>
    <recommendedName>
        <fullName evidence="3">Glyoxalase</fullName>
    </recommendedName>
</protein>
<dbReference type="KEGG" id="hara:AArcS_2691"/>
<dbReference type="InterPro" id="IPR029068">
    <property type="entry name" value="Glyas_Bleomycin-R_OHBP_Dase"/>
</dbReference>
<evidence type="ECO:0008006" key="3">
    <source>
        <dbReference type="Google" id="ProtNLM"/>
    </source>
</evidence>
<keyword evidence="2" id="KW-1185">Reference proteome</keyword>
<dbReference type="GeneID" id="70686072"/>
<dbReference type="SUPFAM" id="SSF54593">
    <property type="entry name" value="Glyoxalase/Bleomycin resistance protein/Dihydroxybiphenyl dioxygenase"/>
    <property type="match status" value="1"/>
</dbReference>
<dbReference type="CDD" id="cd06587">
    <property type="entry name" value="VOC"/>
    <property type="match status" value="1"/>
</dbReference>
<dbReference type="Proteomes" id="UP000663586">
    <property type="component" value="Chromosome"/>
</dbReference>
<proteinExistence type="predicted"/>
<evidence type="ECO:0000313" key="2">
    <source>
        <dbReference type="Proteomes" id="UP000663586"/>
    </source>
</evidence>
<accession>A0A897MTT6</accession>
<dbReference type="Gene3D" id="3.10.180.10">
    <property type="entry name" value="2,3-Dihydroxybiphenyl 1,2-Dioxygenase, domain 1"/>
    <property type="match status" value="1"/>
</dbReference>